<evidence type="ECO:0000259" key="7">
    <source>
        <dbReference type="Pfam" id="PF10502"/>
    </source>
</evidence>
<keyword evidence="6" id="KW-0812">Transmembrane</keyword>
<feature type="domain" description="Peptidase S26" evidence="7">
    <location>
        <begin position="75"/>
        <end position="194"/>
    </location>
</feature>
<keyword evidence="3" id="KW-0732">Signal</keyword>
<name>A0A9D7HKM4_9PROT</name>
<accession>A0A9D7HKM4</accession>
<evidence type="ECO:0000313" key="9">
    <source>
        <dbReference type="Proteomes" id="UP000807785"/>
    </source>
</evidence>
<evidence type="ECO:0000256" key="4">
    <source>
        <dbReference type="ARBA" id="ARBA00022764"/>
    </source>
</evidence>
<reference evidence="8" key="1">
    <citation type="submission" date="2020-10" db="EMBL/GenBank/DDBJ databases">
        <title>Connecting structure to function with the recovery of over 1000 high-quality activated sludge metagenome-assembled genomes encoding full-length rRNA genes using long-read sequencing.</title>
        <authorList>
            <person name="Singleton C.M."/>
            <person name="Petriglieri F."/>
            <person name="Kristensen J.M."/>
            <person name="Kirkegaard R.H."/>
            <person name="Michaelsen T.Y."/>
            <person name="Andersen M.H."/>
            <person name="Karst S.M."/>
            <person name="Dueholm M.S."/>
            <person name="Nielsen P.H."/>
            <person name="Albertsen M."/>
        </authorList>
    </citation>
    <scope>NUCLEOTIDE SEQUENCE</scope>
    <source>
        <strain evidence="8">Bjer_18-Q3-R1-45_BAT3C.347</strain>
    </source>
</reference>
<evidence type="ECO:0000256" key="3">
    <source>
        <dbReference type="ARBA" id="ARBA00022729"/>
    </source>
</evidence>
<dbReference type="Proteomes" id="UP000807785">
    <property type="component" value="Unassembled WGS sequence"/>
</dbReference>
<dbReference type="InterPro" id="IPR019533">
    <property type="entry name" value="Peptidase_S26"/>
</dbReference>
<dbReference type="Pfam" id="PF10502">
    <property type="entry name" value="Peptidase_S26"/>
    <property type="match status" value="1"/>
</dbReference>
<comment type="caution">
    <text evidence="8">The sequence shown here is derived from an EMBL/GenBank/DDBJ whole genome shotgun (WGS) entry which is preliminary data.</text>
</comment>
<feature type="transmembrane region" description="Helical" evidence="6">
    <location>
        <begin position="34"/>
        <end position="54"/>
    </location>
</feature>
<proteinExistence type="inferred from homology"/>
<evidence type="ECO:0000313" key="8">
    <source>
        <dbReference type="EMBL" id="MBK6973192.1"/>
    </source>
</evidence>
<dbReference type="AlphaFoldDB" id="A0A9D7HKM4"/>
<dbReference type="NCBIfam" id="TIGR02771">
    <property type="entry name" value="TraF_Ti"/>
    <property type="match status" value="1"/>
</dbReference>
<evidence type="ECO:0000256" key="1">
    <source>
        <dbReference type="ARBA" id="ARBA00004418"/>
    </source>
</evidence>
<keyword evidence="4" id="KW-0574">Periplasm</keyword>
<dbReference type="EMBL" id="JADJEV010000003">
    <property type="protein sequence ID" value="MBK6973192.1"/>
    <property type="molecule type" value="Genomic_DNA"/>
</dbReference>
<keyword evidence="6" id="KW-1133">Transmembrane helix</keyword>
<keyword evidence="5" id="KW-0184">Conjugation</keyword>
<dbReference type="GO" id="GO:0004252">
    <property type="term" value="F:serine-type endopeptidase activity"/>
    <property type="evidence" value="ECO:0007669"/>
    <property type="project" value="InterPro"/>
</dbReference>
<evidence type="ECO:0000256" key="2">
    <source>
        <dbReference type="ARBA" id="ARBA00005849"/>
    </source>
</evidence>
<organism evidence="8 9">
    <name type="scientific">Candidatus Methylophosphatis roskildensis</name>
    <dbReference type="NCBI Taxonomy" id="2899263"/>
    <lineage>
        <taxon>Bacteria</taxon>
        <taxon>Pseudomonadati</taxon>
        <taxon>Pseudomonadota</taxon>
        <taxon>Betaproteobacteria</taxon>
        <taxon>Nitrosomonadales</taxon>
        <taxon>Sterolibacteriaceae</taxon>
        <taxon>Candidatus Methylophosphatis</taxon>
    </lineage>
</organism>
<keyword evidence="6" id="KW-0472">Membrane</keyword>
<dbReference type="InterPro" id="IPR014139">
    <property type="entry name" value="Peptidase_S26C_TraF"/>
</dbReference>
<dbReference type="InterPro" id="IPR036286">
    <property type="entry name" value="LexA/Signal_pep-like_sf"/>
</dbReference>
<dbReference type="GO" id="GO:0042597">
    <property type="term" value="C:periplasmic space"/>
    <property type="evidence" value="ECO:0007669"/>
    <property type="project" value="UniProtKB-SubCell"/>
</dbReference>
<dbReference type="GO" id="GO:0006465">
    <property type="term" value="P:signal peptide processing"/>
    <property type="evidence" value="ECO:0007669"/>
    <property type="project" value="InterPro"/>
</dbReference>
<gene>
    <name evidence="8" type="primary">traF</name>
    <name evidence="8" type="ORF">IPH26_09670</name>
</gene>
<comment type="subcellular location">
    <subcellularLocation>
        <location evidence="1">Periplasm</location>
    </subcellularLocation>
</comment>
<dbReference type="SUPFAM" id="SSF51306">
    <property type="entry name" value="LexA/Signal peptidase"/>
    <property type="match status" value="1"/>
</dbReference>
<dbReference type="Gene3D" id="2.10.109.10">
    <property type="entry name" value="Umud Fragment, subunit A"/>
    <property type="match status" value="1"/>
</dbReference>
<evidence type="ECO:0000256" key="5">
    <source>
        <dbReference type="ARBA" id="ARBA00022971"/>
    </source>
</evidence>
<evidence type="ECO:0000256" key="6">
    <source>
        <dbReference type="SAM" id="Phobius"/>
    </source>
</evidence>
<comment type="similarity">
    <text evidence="2">Belongs to the peptidase S26C family.</text>
</comment>
<sequence length="195" mass="21855">MSACVSDPTRRPLRSWGLGALRRAVVALVSDRKLWLPLGAVLGIWMLAYVRVFVDPTPRLPLLFNWTDSLPYHVAWLDRDAARLERGDFVLYTFSGKAQVDYPGLRRQPFFKIVAGVPGDPIRVADRNVFVGGTYVGFAKLRTFDGRGLNPVESAFVPEGHYYVRGISPDSFDSRYQEAGLVAPAEVIGKVRPWF</sequence>
<protein>
    <submittedName>
        <fullName evidence="8">Conjugative transfer signal peptidase TraF</fullName>
    </submittedName>
</protein>